<gene>
    <name evidence="1" type="ORF">BACI71_70374</name>
</gene>
<evidence type="ECO:0000313" key="1">
    <source>
        <dbReference type="EMBL" id="VXC78496.1"/>
    </source>
</evidence>
<dbReference type="EMBL" id="CABWMC010000032">
    <property type="protein sequence ID" value="VXC78496.1"/>
    <property type="molecule type" value="Genomic_DNA"/>
</dbReference>
<reference evidence="1 2" key="1">
    <citation type="submission" date="2019-10" db="EMBL/GenBank/DDBJ databases">
        <authorList>
            <person name="Karimi E."/>
        </authorList>
    </citation>
    <scope>NUCLEOTIDE SEQUENCE [LARGE SCALE GENOMIC DNA]</scope>
    <source>
        <strain evidence="1">Bacillus sp. 71</strain>
    </source>
</reference>
<protein>
    <submittedName>
        <fullName evidence="1">Uncharacterized protein</fullName>
    </submittedName>
</protein>
<accession>A0A654BE65</accession>
<name>A0A654BE65_BACMY</name>
<sequence>MLIKEETTIRLVSLEVLINSIVEFEDKTMIRMMGFHKILGEKTDFFKSVFYFCQ</sequence>
<dbReference type="Proteomes" id="UP000437562">
    <property type="component" value="Unassembled WGS sequence"/>
</dbReference>
<dbReference type="AlphaFoldDB" id="A0A654BE65"/>
<evidence type="ECO:0000313" key="2">
    <source>
        <dbReference type="Proteomes" id="UP000437562"/>
    </source>
</evidence>
<proteinExistence type="predicted"/>
<organism evidence="1 2">
    <name type="scientific">Bacillus mycoides</name>
    <dbReference type="NCBI Taxonomy" id="1405"/>
    <lineage>
        <taxon>Bacteria</taxon>
        <taxon>Bacillati</taxon>
        <taxon>Bacillota</taxon>
        <taxon>Bacilli</taxon>
        <taxon>Bacillales</taxon>
        <taxon>Bacillaceae</taxon>
        <taxon>Bacillus</taxon>
        <taxon>Bacillus cereus group</taxon>
    </lineage>
</organism>